<feature type="transmembrane region" description="Helical" evidence="7">
    <location>
        <begin position="228"/>
        <end position="254"/>
    </location>
</feature>
<dbReference type="AlphaFoldDB" id="A0A851HFV3"/>
<keyword evidence="4 7" id="KW-0812">Transmembrane</keyword>
<sequence>MAKYTLKKIFYTMFIYLLVIVSIFFALKLFSDPVQALLGQDSTDEQKTQLAQELGLNENVHQQFQDYLTGIIFKFDFGNSYIQRDQKALNLFMGPFAITLTLSIISIFIASFLGILAGMFAAYYQNSKKDYFILVLSILMISTPSFIIGFLLQYFLGFRWMLFPISGLDSPSSWILPIITLVLGQTFLIARTVRNNIIEILEQPYIVVARAKGLSPTYILFHHVLKNALIPIITQIGLLFSFMLGGSLIVESIFTIDGVGSLIMESFTKRDIPVIRASIILLALFISIFNIALEVLYGCLDPKTKEKNRQV</sequence>
<evidence type="ECO:0000256" key="4">
    <source>
        <dbReference type="ARBA" id="ARBA00022692"/>
    </source>
</evidence>
<dbReference type="GO" id="GO:0055085">
    <property type="term" value="P:transmembrane transport"/>
    <property type="evidence" value="ECO:0007669"/>
    <property type="project" value="InterPro"/>
</dbReference>
<evidence type="ECO:0000256" key="6">
    <source>
        <dbReference type="ARBA" id="ARBA00023136"/>
    </source>
</evidence>
<evidence type="ECO:0000256" key="5">
    <source>
        <dbReference type="ARBA" id="ARBA00022989"/>
    </source>
</evidence>
<evidence type="ECO:0000256" key="7">
    <source>
        <dbReference type="RuleBase" id="RU363032"/>
    </source>
</evidence>
<keyword evidence="10" id="KW-1185">Reference proteome</keyword>
<dbReference type="GO" id="GO:0005886">
    <property type="term" value="C:plasma membrane"/>
    <property type="evidence" value="ECO:0007669"/>
    <property type="project" value="UniProtKB-SubCell"/>
</dbReference>
<name>A0A851HFV3_9MOLU</name>
<comment type="caution">
    <text evidence="9">The sequence shown here is derived from an EMBL/GenBank/DDBJ whole genome shotgun (WGS) entry which is preliminary data.</text>
</comment>
<dbReference type="PANTHER" id="PTHR43163:SF6">
    <property type="entry name" value="DIPEPTIDE TRANSPORT SYSTEM PERMEASE PROTEIN DPPB-RELATED"/>
    <property type="match status" value="1"/>
</dbReference>
<dbReference type="Gene3D" id="1.10.3720.10">
    <property type="entry name" value="MetI-like"/>
    <property type="match status" value="1"/>
</dbReference>
<feature type="transmembrane region" description="Helical" evidence="7">
    <location>
        <begin position="274"/>
        <end position="300"/>
    </location>
</feature>
<dbReference type="Proteomes" id="UP000568109">
    <property type="component" value="Unassembled WGS sequence"/>
</dbReference>
<dbReference type="SUPFAM" id="SSF161098">
    <property type="entry name" value="MetI-like"/>
    <property type="match status" value="1"/>
</dbReference>
<dbReference type="EMBL" id="JABUOH010000007">
    <property type="protein sequence ID" value="NWN45510.1"/>
    <property type="molecule type" value="Genomic_DNA"/>
</dbReference>
<evidence type="ECO:0000256" key="3">
    <source>
        <dbReference type="ARBA" id="ARBA00022475"/>
    </source>
</evidence>
<feature type="domain" description="ABC transmembrane type-1" evidence="8">
    <location>
        <begin position="96"/>
        <end position="297"/>
    </location>
</feature>
<feature type="transmembrane region" description="Helical" evidence="7">
    <location>
        <begin position="96"/>
        <end position="124"/>
    </location>
</feature>
<keyword evidence="6 7" id="KW-0472">Membrane</keyword>
<evidence type="ECO:0000259" key="8">
    <source>
        <dbReference type="PROSITE" id="PS50928"/>
    </source>
</evidence>
<dbReference type="RefSeq" id="WP_178733912.1">
    <property type="nucleotide sequence ID" value="NZ_JABUOH010000007.1"/>
</dbReference>
<reference evidence="9 10" key="1">
    <citation type="submission" date="2020-06" db="EMBL/GenBank/DDBJ databases">
        <title>Draft genome sequence of Candidatus Phytoplasma pruni (X-disease group, subgroup 16SrIII-B) strain ChTDIII from Argentina.</title>
        <authorList>
            <person name="Fernandez F.D."/>
            <person name="Zuebert C."/>
            <person name="Huettel B."/>
            <person name="Kube M."/>
            <person name="Conci L.R."/>
        </authorList>
    </citation>
    <scope>NUCLEOTIDE SEQUENCE [LARGE SCALE GENOMIC DNA]</scope>
    <source>
        <strain evidence="9 10">ChTDIII</strain>
    </source>
</reference>
<evidence type="ECO:0000256" key="1">
    <source>
        <dbReference type="ARBA" id="ARBA00004651"/>
    </source>
</evidence>
<comment type="similarity">
    <text evidence="7">Belongs to the binding-protein-dependent transport system permease family.</text>
</comment>
<accession>A0A851HFV3</accession>
<keyword evidence="5 7" id="KW-1133">Transmembrane helix</keyword>
<feature type="transmembrane region" description="Helical" evidence="7">
    <location>
        <begin position="9"/>
        <end position="30"/>
    </location>
</feature>
<dbReference type="CDD" id="cd06261">
    <property type="entry name" value="TM_PBP2"/>
    <property type="match status" value="1"/>
</dbReference>
<evidence type="ECO:0000256" key="2">
    <source>
        <dbReference type="ARBA" id="ARBA00022448"/>
    </source>
</evidence>
<dbReference type="InterPro" id="IPR035906">
    <property type="entry name" value="MetI-like_sf"/>
</dbReference>
<dbReference type="PROSITE" id="PS50928">
    <property type="entry name" value="ABC_TM1"/>
    <property type="match status" value="1"/>
</dbReference>
<evidence type="ECO:0000313" key="10">
    <source>
        <dbReference type="Proteomes" id="UP000568109"/>
    </source>
</evidence>
<dbReference type="InterPro" id="IPR000515">
    <property type="entry name" value="MetI-like"/>
</dbReference>
<gene>
    <name evidence="9" type="ORF">HR065_00220</name>
</gene>
<protein>
    <submittedName>
        <fullName evidence="9">ABC transporter permease</fullName>
    </submittedName>
</protein>
<proteinExistence type="inferred from homology"/>
<dbReference type="PANTHER" id="PTHR43163">
    <property type="entry name" value="DIPEPTIDE TRANSPORT SYSTEM PERMEASE PROTEIN DPPB-RELATED"/>
    <property type="match status" value="1"/>
</dbReference>
<feature type="transmembrane region" description="Helical" evidence="7">
    <location>
        <begin position="131"/>
        <end position="154"/>
    </location>
</feature>
<feature type="transmembrane region" description="Helical" evidence="7">
    <location>
        <begin position="174"/>
        <end position="193"/>
    </location>
</feature>
<keyword evidence="2 7" id="KW-0813">Transport</keyword>
<organism evidence="9 10">
    <name type="scientific">Candidatus Phytoplasma pruni</name>
    <dbReference type="NCBI Taxonomy" id="479893"/>
    <lineage>
        <taxon>Bacteria</taxon>
        <taxon>Bacillati</taxon>
        <taxon>Mycoplasmatota</taxon>
        <taxon>Mollicutes</taxon>
        <taxon>Acholeplasmatales</taxon>
        <taxon>Acholeplasmataceae</taxon>
        <taxon>Candidatus Phytoplasma</taxon>
        <taxon>16SrIII (X-disease group)</taxon>
    </lineage>
</organism>
<dbReference type="Pfam" id="PF19300">
    <property type="entry name" value="BPD_transp_1_N"/>
    <property type="match status" value="1"/>
</dbReference>
<dbReference type="Pfam" id="PF00528">
    <property type="entry name" value="BPD_transp_1"/>
    <property type="match status" value="1"/>
</dbReference>
<comment type="subcellular location">
    <subcellularLocation>
        <location evidence="1 7">Cell membrane</location>
        <topology evidence="1 7">Multi-pass membrane protein</topology>
    </subcellularLocation>
</comment>
<keyword evidence="3" id="KW-1003">Cell membrane</keyword>
<dbReference type="InterPro" id="IPR045621">
    <property type="entry name" value="BPD_transp_1_N"/>
</dbReference>
<evidence type="ECO:0000313" key="9">
    <source>
        <dbReference type="EMBL" id="NWN45510.1"/>
    </source>
</evidence>